<feature type="transmembrane region" description="Helical" evidence="6">
    <location>
        <begin position="16"/>
        <end position="35"/>
    </location>
</feature>
<keyword evidence="4 6" id="KW-0472">Membrane</keyword>
<feature type="transmembrane region" description="Helical" evidence="6">
    <location>
        <begin position="82"/>
        <end position="102"/>
    </location>
</feature>
<feature type="transmembrane region" description="Helical" evidence="6">
    <location>
        <begin position="235"/>
        <end position="255"/>
    </location>
</feature>
<keyword evidence="2 6" id="KW-0812">Transmembrane</keyword>
<dbReference type="GeneID" id="19905602"/>
<evidence type="ECO:0000256" key="6">
    <source>
        <dbReference type="SAM" id="Phobius"/>
    </source>
</evidence>
<dbReference type="eggNOG" id="ENOG502QURG">
    <property type="taxonomic scope" value="Eukaryota"/>
</dbReference>
<evidence type="ECO:0000256" key="4">
    <source>
        <dbReference type="ARBA" id="ARBA00023136"/>
    </source>
</evidence>
<keyword evidence="8" id="KW-1185">Reference proteome</keyword>
<dbReference type="OMA" id="RHEWPLY"/>
<evidence type="ECO:0000256" key="3">
    <source>
        <dbReference type="ARBA" id="ARBA00022989"/>
    </source>
</evidence>
<dbReference type="EMBL" id="JH767607">
    <property type="protein sequence ID" value="EON69105.1"/>
    <property type="molecule type" value="Genomic_DNA"/>
</dbReference>
<dbReference type="Proteomes" id="UP000016924">
    <property type="component" value="Unassembled WGS sequence"/>
</dbReference>
<feature type="region of interest" description="Disordered" evidence="5">
    <location>
        <begin position="264"/>
        <end position="288"/>
    </location>
</feature>
<reference evidence="8" key="1">
    <citation type="submission" date="2012-06" db="EMBL/GenBank/DDBJ databases">
        <title>The genome sequence of Coniosporium apollinis CBS 100218.</title>
        <authorList>
            <consortium name="The Broad Institute Genome Sequencing Platform"/>
            <person name="Cuomo C."/>
            <person name="Gorbushina A."/>
            <person name="Noack S."/>
            <person name="Walker B."/>
            <person name="Young S.K."/>
            <person name="Zeng Q."/>
            <person name="Gargeya S."/>
            <person name="Fitzgerald M."/>
            <person name="Haas B."/>
            <person name="Abouelleil A."/>
            <person name="Alvarado L."/>
            <person name="Arachchi H.M."/>
            <person name="Berlin A.M."/>
            <person name="Chapman S.B."/>
            <person name="Goldberg J."/>
            <person name="Griggs A."/>
            <person name="Gujja S."/>
            <person name="Hansen M."/>
            <person name="Howarth C."/>
            <person name="Imamovic A."/>
            <person name="Larimer J."/>
            <person name="McCowan C."/>
            <person name="Montmayeur A."/>
            <person name="Murphy C."/>
            <person name="Neiman D."/>
            <person name="Pearson M."/>
            <person name="Priest M."/>
            <person name="Roberts A."/>
            <person name="Saif S."/>
            <person name="Shea T."/>
            <person name="Sisk P."/>
            <person name="Sykes S."/>
            <person name="Wortman J."/>
            <person name="Nusbaum C."/>
            <person name="Birren B."/>
        </authorList>
    </citation>
    <scope>NUCLEOTIDE SEQUENCE [LARGE SCALE GENOMIC DNA]</scope>
    <source>
        <strain evidence="8">CBS 100218</strain>
    </source>
</reference>
<dbReference type="Pfam" id="PF04479">
    <property type="entry name" value="RTA1"/>
    <property type="match status" value="1"/>
</dbReference>
<feature type="transmembrane region" description="Helical" evidence="6">
    <location>
        <begin position="200"/>
        <end position="220"/>
    </location>
</feature>
<feature type="transmembrane region" description="Helical" evidence="6">
    <location>
        <begin position="44"/>
        <end position="62"/>
    </location>
</feature>
<sequence length="288" mass="31672">MASNETESIWPSDHSTVLAIVAAVLYLVPTCILFWQTVIRYRSWFFSCVVFGSGLEVGGYIARAVSTRQVDKIPPYAVQSSLVILAPIFIAAGNYLLIGRLIRAVLLPSKHRILGIRADRITRTFVICDIISFLIQVSGSGLASSGDWEGDTATTGINVLISGLAAQVATFAFFLLILASFHAQTVQHTRRSVPRGWQRIFIAISISSTLIMVRCVYRVVEFAMGIDGYPFTHEWMFYIFESLPMLPAIAVFCSFHPAECLGSHGGREKEESSDPVSDLALTNKSEVA</sequence>
<dbReference type="RefSeq" id="XP_007784422.1">
    <property type="nucleotide sequence ID" value="XM_007786232.1"/>
</dbReference>
<comment type="subcellular location">
    <subcellularLocation>
        <location evidence="1">Membrane</location>
        <topology evidence="1">Multi-pass membrane protein</topology>
    </subcellularLocation>
</comment>
<evidence type="ECO:0000256" key="5">
    <source>
        <dbReference type="SAM" id="MobiDB-lite"/>
    </source>
</evidence>
<keyword evidence="3 6" id="KW-1133">Transmembrane helix</keyword>
<dbReference type="PANTHER" id="PTHR31465:SF32">
    <property type="entry name" value="DOMAIN PROTEIN, PUTATIVE-RELATED"/>
    <property type="match status" value="1"/>
</dbReference>
<dbReference type="PANTHER" id="PTHR31465">
    <property type="entry name" value="PROTEIN RTA1-RELATED"/>
    <property type="match status" value="1"/>
</dbReference>
<dbReference type="GO" id="GO:0016020">
    <property type="term" value="C:membrane"/>
    <property type="evidence" value="ECO:0007669"/>
    <property type="project" value="UniProtKB-SubCell"/>
</dbReference>
<feature type="transmembrane region" description="Helical" evidence="6">
    <location>
        <begin position="155"/>
        <end position="179"/>
    </location>
</feature>
<evidence type="ECO:0000256" key="2">
    <source>
        <dbReference type="ARBA" id="ARBA00022692"/>
    </source>
</evidence>
<gene>
    <name evidence="7" type="ORF">W97_08291</name>
</gene>
<dbReference type="HOGENOM" id="CLU_033465_3_2_1"/>
<dbReference type="AlphaFoldDB" id="R7Z4L6"/>
<evidence type="ECO:0000256" key="1">
    <source>
        <dbReference type="ARBA" id="ARBA00004141"/>
    </source>
</evidence>
<proteinExistence type="predicted"/>
<evidence type="ECO:0000313" key="7">
    <source>
        <dbReference type="EMBL" id="EON69105.1"/>
    </source>
</evidence>
<evidence type="ECO:0000313" key="8">
    <source>
        <dbReference type="Proteomes" id="UP000016924"/>
    </source>
</evidence>
<dbReference type="STRING" id="1168221.R7Z4L6"/>
<dbReference type="InterPro" id="IPR007568">
    <property type="entry name" value="RTA1"/>
</dbReference>
<protein>
    <submittedName>
        <fullName evidence="7">Uncharacterized protein</fullName>
    </submittedName>
</protein>
<organism evidence="7 8">
    <name type="scientific">Coniosporium apollinis (strain CBS 100218)</name>
    <name type="common">Rock-inhabiting black yeast</name>
    <dbReference type="NCBI Taxonomy" id="1168221"/>
    <lineage>
        <taxon>Eukaryota</taxon>
        <taxon>Fungi</taxon>
        <taxon>Dikarya</taxon>
        <taxon>Ascomycota</taxon>
        <taxon>Pezizomycotina</taxon>
        <taxon>Dothideomycetes</taxon>
        <taxon>Dothideomycetes incertae sedis</taxon>
        <taxon>Coniosporium</taxon>
    </lineage>
</organism>
<dbReference type="OrthoDB" id="3358017at2759"/>
<feature type="transmembrane region" description="Helical" evidence="6">
    <location>
        <begin position="123"/>
        <end position="143"/>
    </location>
</feature>
<accession>R7Z4L6</accession>
<name>R7Z4L6_CONA1</name>